<dbReference type="AlphaFoldDB" id="A0AAJ3J0C3"/>
<dbReference type="RefSeq" id="WP_068939403.1">
    <property type="nucleotide sequence ID" value="NZ_CP109848.1"/>
</dbReference>
<dbReference type="EMBL" id="JARVWT010000012">
    <property type="protein sequence ID" value="MDH2333741.1"/>
    <property type="molecule type" value="Genomic_DNA"/>
</dbReference>
<reference evidence="2" key="3">
    <citation type="submission" date="2023-04" db="EMBL/GenBank/DDBJ databases">
        <title>Uncovering the Secrets of Slow-Growing Bacteria in Tropical Savanna Soil through Cultivation and Genomic Analysis.</title>
        <authorList>
            <person name="Goncalves O.S."/>
            <person name="Santana M.F."/>
        </authorList>
    </citation>
    <scope>NUCLEOTIDE SEQUENCE</scope>
    <source>
        <strain evidence="2">ANTI</strain>
    </source>
</reference>
<evidence type="ECO:0000313" key="3">
    <source>
        <dbReference type="EMBL" id="ODA09338.1"/>
    </source>
</evidence>
<evidence type="ECO:0000313" key="4">
    <source>
        <dbReference type="Proteomes" id="UP000094974"/>
    </source>
</evidence>
<protein>
    <submittedName>
        <fullName evidence="2">Spore germination protein</fullName>
    </submittedName>
</protein>
<proteinExistence type="predicted"/>
<reference evidence="3" key="2">
    <citation type="submission" date="2016-05" db="EMBL/GenBank/DDBJ databases">
        <authorList>
            <person name="Zheng J."/>
            <person name="Timme R."/>
            <person name="Allard M."/>
            <person name="Strain E."/>
            <person name="Luo Y."/>
            <person name="Brown E."/>
        </authorList>
    </citation>
    <scope>NUCLEOTIDE SEQUENCE</scope>
    <source>
        <strain evidence="3">CFSAN034343</strain>
    </source>
</reference>
<dbReference type="GO" id="GO:0009847">
    <property type="term" value="P:spore germination"/>
    <property type="evidence" value="ECO:0007669"/>
    <property type="project" value="InterPro"/>
</dbReference>
<gene>
    <name evidence="3" type="ORF">A7312_26145</name>
    <name evidence="2" type="ORF">QDS18_23010</name>
</gene>
<reference evidence="4" key="1">
    <citation type="submission" date="2016-05" db="EMBL/GenBank/DDBJ databases">
        <title>Whole genome shotgun sequencing of cultured foodborne pathogen.</title>
        <authorList>
            <person name="Zheng J."/>
            <person name="Timme R."/>
            <person name="Allard M."/>
            <person name="Strain E."/>
            <person name="Luo Y."/>
            <person name="Brown E."/>
        </authorList>
    </citation>
    <scope>NUCLEOTIDE SEQUENCE [LARGE SCALE GENOMIC DNA]</scope>
    <source>
        <strain evidence="4">CFSAN034343</strain>
    </source>
</reference>
<dbReference type="Proteomes" id="UP001229409">
    <property type="component" value="Unassembled WGS sequence"/>
</dbReference>
<accession>A0AAJ3J0C3</accession>
<dbReference type="InterPro" id="IPR004995">
    <property type="entry name" value="Spore_Ger"/>
</dbReference>
<dbReference type="GO" id="GO:0016020">
    <property type="term" value="C:membrane"/>
    <property type="evidence" value="ECO:0007669"/>
    <property type="project" value="InterPro"/>
</dbReference>
<evidence type="ECO:0000313" key="2">
    <source>
        <dbReference type="EMBL" id="MDH2333741.1"/>
    </source>
</evidence>
<dbReference type="EMBL" id="LYND01000121">
    <property type="protein sequence ID" value="ODA09338.1"/>
    <property type="molecule type" value="Genomic_DNA"/>
</dbReference>
<keyword evidence="4" id="KW-1185">Reference proteome</keyword>
<evidence type="ECO:0000313" key="5">
    <source>
        <dbReference type="Proteomes" id="UP001229409"/>
    </source>
</evidence>
<comment type="caution">
    <text evidence="2">The sequence shown here is derived from an EMBL/GenBank/DDBJ whole genome shotgun (WGS) entry which is preliminary data.</text>
</comment>
<organism evidence="2 5">
    <name type="scientific">Paenibacillus polymyxa</name>
    <name type="common">Bacillus polymyxa</name>
    <dbReference type="NCBI Taxonomy" id="1406"/>
    <lineage>
        <taxon>Bacteria</taxon>
        <taxon>Bacillati</taxon>
        <taxon>Bacillota</taxon>
        <taxon>Bacilli</taxon>
        <taxon>Bacillales</taxon>
        <taxon>Paenibacillaceae</taxon>
        <taxon>Paenibacillus</taxon>
    </lineage>
</organism>
<name>A0AAJ3J0C3_PAEPO</name>
<keyword evidence="1" id="KW-0472">Membrane</keyword>
<dbReference type="Pfam" id="PF03323">
    <property type="entry name" value="GerA"/>
    <property type="match status" value="1"/>
</dbReference>
<evidence type="ECO:0000256" key="1">
    <source>
        <dbReference type="ARBA" id="ARBA00023136"/>
    </source>
</evidence>
<sequence>MPNQNKSCPVTHVSSNLRDNVNHIESSFGNSGDLIIKELLWMQKWPAALFYINGLINTQLLHDSVLRSLMRENEHHVPEGAEPFDYLKDQVLIAGNSGSLEEMDITGVYCTIGNRGF</sequence>
<dbReference type="Proteomes" id="UP000094974">
    <property type="component" value="Unassembled WGS sequence"/>
</dbReference>